<evidence type="ECO:0000313" key="3">
    <source>
        <dbReference type="EMBL" id="OBX30198.1"/>
    </source>
</evidence>
<dbReference type="RefSeq" id="WP_067761811.1">
    <property type="nucleotide sequence ID" value="NZ_JBLZYA010000024.1"/>
</dbReference>
<dbReference type="AlphaFoldDB" id="A0A1A7RFI9"/>
<dbReference type="Proteomes" id="UP000185753">
    <property type="component" value="Unassembled WGS sequence"/>
</dbReference>
<dbReference type="Pfam" id="PF09917">
    <property type="entry name" value="DUF2147"/>
    <property type="match status" value="1"/>
</dbReference>
<dbReference type="InterPro" id="IPR019223">
    <property type="entry name" value="DUF2147"/>
</dbReference>
<dbReference type="PANTHER" id="PTHR36919:SF3">
    <property type="entry name" value="BLL5882 PROTEIN"/>
    <property type="match status" value="1"/>
</dbReference>
<dbReference type="Gene3D" id="2.40.128.520">
    <property type="match status" value="1"/>
</dbReference>
<dbReference type="EMBL" id="LZDS01000001">
    <property type="protein sequence ID" value="OBX30198.1"/>
    <property type="molecule type" value="Genomic_DNA"/>
</dbReference>
<evidence type="ECO:0000259" key="2">
    <source>
        <dbReference type="Pfam" id="PF09917"/>
    </source>
</evidence>
<gene>
    <name evidence="3" type="ORF">A9J31_00060</name>
</gene>
<comment type="caution">
    <text evidence="3">The sequence shown here is derived from an EMBL/GenBank/DDBJ whole genome shotgun (WGS) entry which is preliminary data.</text>
</comment>
<organism evidence="3 4">
    <name type="scientific">Acinetobacter gandensis</name>
    <dbReference type="NCBI Taxonomy" id="1443941"/>
    <lineage>
        <taxon>Bacteria</taxon>
        <taxon>Pseudomonadati</taxon>
        <taxon>Pseudomonadota</taxon>
        <taxon>Gammaproteobacteria</taxon>
        <taxon>Moraxellales</taxon>
        <taxon>Moraxellaceae</taxon>
        <taxon>Acinetobacter</taxon>
    </lineage>
</organism>
<name>A0A1A7RFI9_9GAMM</name>
<reference evidence="4" key="1">
    <citation type="submission" date="2016-06" db="EMBL/GenBank/DDBJ databases">
        <authorList>
            <person name="Radolfova-Krizova L."/>
            <person name="Nemec A."/>
        </authorList>
    </citation>
    <scope>NUCLEOTIDE SEQUENCE [LARGE SCALE GENOMIC DNA]</scope>
    <source>
        <strain evidence="4">ANC 4275</strain>
    </source>
</reference>
<feature type="chain" id="PRO_5008360857" evidence="1">
    <location>
        <begin position="23"/>
        <end position="151"/>
    </location>
</feature>
<dbReference type="PANTHER" id="PTHR36919">
    <property type="entry name" value="BLR1215 PROTEIN"/>
    <property type="match status" value="1"/>
</dbReference>
<sequence length="151" mass="16394">MDKRTIPLLFSLALSSTVSVQAADLAGKWKTIDDKTGYARAEVLISKLKDGSYSGKITKVHAIPNRPAISHCEKCEGKLKNAPLLGLPILSGFQLSGKKDNEYINGKVIDPLSGHMYQGKGQLNARGNVLTLRGYVGTTLLGRTVSWIRIE</sequence>
<feature type="domain" description="DUF2147" evidence="2">
    <location>
        <begin position="27"/>
        <end position="149"/>
    </location>
</feature>
<feature type="signal peptide" evidence="1">
    <location>
        <begin position="1"/>
        <end position="22"/>
    </location>
</feature>
<proteinExistence type="predicted"/>
<evidence type="ECO:0000313" key="4">
    <source>
        <dbReference type="Proteomes" id="UP000185753"/>
    </source>
</evidence>
<evidence type="ECO:0000256" key="1">
    <source>
        <dbReference type="SAM" id="SignalP"/>
    </source>
</evidence>
<dbReference type="OrthoDB" id="9814399at2"/>
<dbReference type="STRING" id="1443941.A9J31_00060"/>
<keyword evidence="4" id="KW-1185">Reference proteome</keyword>
<protein>
    <submittedName>
        <fullName evidence="3">Signal peptidase</fullName>
    </submittedName>
</protein>
<accession>A0A1A7RFI9</accession>
<keyword evidence="1" id="KW-0732">Signal</keyword>